<gene>
    <name evidence="1" type="ORF">ERS013201_01843</name>
</gene>
<organism evidence="1 2">
    <name type="scientific">Vibrio cholerae</name>
    <dbReference type="NCBI Taxonomy" id="666"/>
    <lineage>
        <taxon>Bacteria</taxon>
        <taxon>Pseudomonadati</taxon>
        <taxon>Pseudomonadota</taxon>
        <taxon>Gammaproteobacteria</taxon>
        <taxon>Vibrionales</taxon>
        <taxon>Vibrionaceae</taxon>
        <taxon>Vibrio</taxon>
    </lineage>
</organism>
<dbReference type="EMBL" id="CWQJ01000009">
    <property type="protein sequence ID" value="CSC11822.1"/>
    <property type="molecule type" value="Genomic_DNA"/>
</dbReference>
<dbReference type="Proteomes" id="UP000046067">
    <property type="component" value="Unassembled WGS sequence"/>
</dbReference>
<reference evidence="1 2" key="1">
    <citation type="submission" date="2015-07" db="EMBL/GenBank/DDBJ databases">
        <authorList>
            <consortium name="Pathogen Informatics"/>
        </authorList>
    </citation>
    <scope>NUCLEOTIDE SEQUENCE [LARGE SCALE GENOMIC DNA]</scope>
    <source>
        <strain evidence="1 2">A325</strain>
    </source>
</reference>
<dbReference type="AlphaFoldDB" id="A0A655XD96"/>
<evidence type="ECO:0000313" key="1">
    <source>
        <dbReference type="EMBL" id="CSC11822.1"/>
    </source>
</evidence>
<sequence>MIHDFGGRCCLKRSMFVSQMWTYKLVVKLLLLARRIQWPKLVYLHRILPVVSHLKLAFPFGVFMNF</sequence>
<evidence type="ECO:0000313" key="2">
    <source>
        <dbReference type="Proteomes" id="UP000046067"/>
    </source>
</evidence>
<name>A0A655XD96_VIBCL</name>
<protein>
    <submittedName>
        <fullName evidence="1">Uncharacterized protein</fullName>
    </submittedName>
</protein>
<accession>A0A655XD96</accession>
<proteinExistence type="predicted"/>